<sequence>IKGLREQAKFIILIYKVIIYSILINSINTKDYKIFIDNYIVIPNAVILYIGWLTKKSTLKRISFIVLEFIDLEIANAIIYAGIV</sequence>
<dbReference type="OrthoDB" id="3856898at2759"/>
<keyword evidence="1" id="KW-1133">Transmembrane helix</keyword>
<feature type="non-terminal residue" evidence="2">
    <location>
        <position position="1"/>
    </location>
</feature>
<protein>
    <submittedName>
        <fullName evidence="2">Uncharacterized protein</fullName>
    </submittedName>
</protein>
<feature type="transmembrane region" description="Helical" evidence="1">
    <location>
        <begin position="12"/>
        <end position="28"/>
    </location>
</feature>
<accession>A0A6A6DDZ6</accession>
<name>A0A6A6DDZ6_9PEZI</name>
<keyword evidence="1" id="KW-0812">Transmembrane</keyword>
<feature type="transmembrane region" description="Helical" evidence="1">
    <location>
        <begin position="34"/>
        <end position="52"/>
    </location>
</feature>
<organism evidence="2 3">
    <name type="scientific">Zopfia rhizophila CBS 207.26</name>
    <dbReference type="NCBI Taxonomy" id="1314779"/>
    <lineage>
        <taxon>Eukaryota</taxon>
        <taxon>Fungi</taxon>
        <taxon>Dikarya</taxon>
        <taxon>Ascomycota</taxon>
        <taxon>Pezizomycotina</taxon>
        <taxon>Dothideomycetes</taxon>
        <taxon>Dothideomycetes incertae sedis</taxon>
        <taxon>Zopfiaceae</taxon>
        <taxon>Zopfia</taxon>
    </lineage>
</organism>
<reference evidence="2" key="1">
    <citation type="journal article" date="2020" name="Stud. Mycol.">
        <title>101 Dothideomycetes genomes: a test case for predicting lifestyles and emergence of pathogens.</title>
        <authorList>
            <person name="Haridas S."/>
            <person name="Albert R."/>
            <person name="Binder M."/>
            <person name="Bloem J."/>
            <person name="Labutti K."/>
            <person name="Salamov A."/>
            <person name="Andreopoulos B."/>
            <person name="Baker S."/>
            <person name="Barry K."/>
            <person name="Bills G."/>
            <person name="Bluhm B."/>
            <person name="Cannon C."/>
            <person name="Castanera R."/>
            <person name="Culley D."/>
            <person name="Daum C."/>
            <person name="Ezra D."/>
            <person name="Gonzalez J."/>
            <person name="Henrissat B."/>
            <person name="Kuo A."/>
            <person name="Liang C."/>
            <person name="Lipzen A."/>
            <person name="Lutzoni F."/>
            <person name="Magnuson J."/>
            <person name="Mondo S."/>
            <person name="Nolan M."/>
            <person name="Ohm R."/>
            <person name="Pangilinan J."/>
            <person name="Park H.-J."/>
            <person name="Ramirez L."/>
            <person name="Alfaro M."/>
            <person name="Sun H."/>
            <person name="Tritt A."/>
            <person name="Yoshinaga Y."/>
            <person name="Zwiers L.-H."/>
            <person name="Turgeon B."/>
            <person name="Goodwin S."/>
            <person name="Spatafora J."/>
            <person name="Crous P."/>
            <person name="Grigoriev I."/>
        </authorList>
    </citation>
    <scope>NUCLEOTIDE SEQUENCE</scope>
    <source>
        <strain evidence="2">CBS 207.26</strain>
    </source>
</reference>
<dbReference type="Proteomes" id="UP000800200">
    <property type="component" value="Unassembled WGS sequence"/>
</dbReference>
<evidence type="ECO:0000256" key="1">
    <source>
        <dbReference type="SAM" id="Phobius"/>
    </source>
</evidence>
<gene>
    <name evidence="2" type="ORF">K469DRAFT_603407</name>
</gene>
<keyword evidence="3" id="KW-1185">Reference proteome</keyword>
<proteinExistence type="predicted"/>
<keyword evidence="1" id="KW-0472">Membrane</keyword>
<dbReference type="EMBL" id="ML994689">
    <property type="protein sequence ID" value="KAF2177335.1"/>
    <property type="molecule type" value="Genomic_DNA"/>
</dbReference>
<evidence type="ECO:0000313" key="2">
    <source>
        <dbReference type="EMBL" id="KAF2177335.1"/>
    </source>
</evidence>
<evidence type="ECO:0000313" key="3">
    <source>
        <dbReference type="Proteomes" id="UP000800200"/>
    </source>
</evidence>
<dbReference type="AlphaFoldDB" id="A0A6A6DDZ6"/>